<feature type="non-terminal residue" evidence="2">
    <location>
        <position position="68"/>
    </location>
</feature>
<proteinExistence type="predicted"/>
<feature type="signal peptide" evidence="1">
    <location>
        <begin position="1"/>
        <end position="27"/>
    </location>
</feature>
<keyword evidence="1" id="KW-0732">Signal</keyword>
<dbReference type="AlphaFoldDB" id="A0AAD5SW19"/>
<gene>
    <name evidence="2" type="ORF">HK100_003968</name>
</gene>
<dbReference type="Proteomes" id="UP001211907">
    <property type="component" value="Unassembled WGS sequence"/>
</dbReference>
<feature type="chain" id="PRO_5041949243" evidence="1">
    <location>
        <begin position="28"/>
        <end position="68"/>
    </location>
</feature>
<accession>A0AAD5SW19</accession>
<organism evidence="2 3">
    <name type="scientific">Physocladia obscura</name>
    <dbReference type="NCBI Taxonomy" id="109957"/>
    <lineage>
        <taxon>Eukaryota</taxon>
        <taxon>Fungi</taxon>
        <taxon>Fungi incertae sedis</taxon>
        <taxon>Chytridiomycota</taxon>
        <taxon>Chytridiomycota incertae sedis</taxon>
        <taxon>Chytridiomycetes</taxon>
        <taxon>Chytridiales</taxon>
        <taxon>Chytriomycetaceae</taxon>
        <taxon>Physocladia</taxon>
    </lineage>
</organism>
<evidence type="ECO:0000313" key="3">
    <source>
        <dbReference type="Proteomes" id="UP001211907"/>
    </source>
</evidence>
<evidence type="ECO:0000313" key="2">
    <source>
        <dbReference type="EMBL" id="KAJ3105001.1"/>
    </source>
</evidence>
<evidence type="ECO:0000256" key="1">
    <source>
        <dbReference type="SAM" id="SignalP"/>
    </source>
</evidence>
<dbReference type="EMBL" id="JADGJH010002025">
    <property type="protein sequence ID" value="KAJ3105001.1"/>
    <property type="molecule type" value="Genomic_DNA"/>
</dbReference>
<sequence>MASHTLKQRLLAAVLLVLVVLVAGANADAGPGVKFADLRKGGAVAAPTNALYHYNRLIAALDAVPTAA</sequence>
<keyword evidence="3" id="KW-1185">Reference proteome</keyword>
<reference evidence="2" key="1">
    <citation type="submission" date="2020-05" db="EMBL/GenBank/DDBJ databases">
        <title>Phylogenomic resolution of chytrid fungi.</title>
        <authorList>
            <person name="Stajich J.E."/>
            <person name="Amses K."/>
            <person name="Simmons R."/>
            <person name="Seto K."/>
            <person name="Myers J."/>
            <person name="Bonds A."/>
            <person name="Quandt C.A."/>
            <person name="Barry K."/>
            <person name="Liu P."/>
            <person name="Grigoriev I."/>
            <person name="Longcore J.E."/>
            <person name="James T.Y."/>
        </authorList>
    </citation>
    <scope>NUCLEOTIDE SEQUENCE</scope>
    <source>
        <strain evidence="2">JEL0513</strain>
    </source>
</reference>
<comment type="caution">
    <text evidence="2">The sequence shown here is derived from an EMBL/GenBank/DDBJ whole genome shotgun (WGS) entry which is preliminary data.</text>
</comment>
<name>A0AAD5SW19_9FUNG</name>
<protein>
    <submittedName>
        <fullName evidence="2">Uncharacterized protein</fullName>
    </submittedName>
</protein>